<accession>A0ABW4G6F4</accession>
<feature type="region of interest" description="Disordered" evidence="1">
    <location>
        <begin position="156"/>
        <end position="179"/>
    </location>
</feature>
<dbReference type="RefSeq" id="WP_219531008.1">
    <property type="nucleotide sequence ID" value="NZ_JBHUCM010000012.1"/>
</dbReference>
<proteinExistence type="predicted"/>
<dbReference type="Proteomes" id="UP001597097">
    <property type="component" value="Unassembled WGS sequence"/>
</dbReference>
<name>A0ABW4G6F4_9ACTN</name>
<evidence type="ECO:0000256" key="1">
    <source>
        <dbReference type="SAM" id="MobiDB-lite"/>
    </source>
</evidence>
<protein>
    <submittedName>
        <fullName evidence="2">Uncharacterized protein</fullName>
    </submittedName>
</protein>
<keyword evidence="3" id="KW-1185">Reference proteome</keyword>
<reference evidence="3" key="1">
    <citation type="journal article" date="2019" name="Int. J. Syst. Evol. Microbiol.">
        <title>The Global Catalogue of Microorganisms (GCM) 10K type strain sequencing project: providing services to taxonomists for standard genome sequencing and annotation.</title>
        <authorList>
            <consortium name="The Broad Institute Genomics Platform"/>
            <consortium name="The Broad Institute Genome Sequencing Center for Infectious Disease"/>
            <person name="Wu L."/>
            <person name="Ma J."/>
        </authorList>
    </citation>
    <scope>NUCLEOTIDE SEQUENCE [LARGE SCALE GENOMIC DNA]</scope>
    <source>
        <strain evidence="3">CGMCC 1.15399</strain>
    </source>
</reference>
<evidence type="ECO:0000313" key="3">
    <source>
        <dbReference type="Proteomes" id="UP001597097"/>
    </source>
</evidence>
<comment type="caution">
    <text evidence="2">The sequence shown here is derived from an EMBL/GenBank/DDBJ whole genome shotgun (WGS) entry which is preliminary data.</text>
</comment>
<gene>
    <name evidence="2" type="ORF">ACFSJ0_12760</name>
</gene>
<organism evidence="2 3">
    <name type="scientific">Nonomuraea guangzhouensis</name>
    <dbReference type="NCBI Taxonomy" id="1291555"/>
    <lineage>
        <taxon>Bacteria</taxon>
        <taxon>Bacillati</taxon>
        <taxon>Actinomycetota</taxon>
        <taxon>Actinomycetes</taxon>
        <taxon>Streptosporangiales</taxon>
        <taxon>Streptosporangiaceae</taxon>
        <taxon>Nonomuraea</taxon>
    </lineage>
</organism>
<sequence length="230" mass="25435">MRAQGSTVINIAYLAPRDCGYGRDPDLHAFCHDHEIGYMLAVPVDLPLLTVQGGSEPVGHLLDRLLAHGNPAMWERRSCGSGTKGIRLYDWAAVTAHLADQAPAPGFAHTVLIRRSVTNPTDIEFFFAHLHEALLRHLVLVMATLAICASAAAHARRRTDTQAPPARRPDQPPPADPGMIPLTIPEIKHLFNAATPTTPSLPHTAHWSAWRRRHQARARWFHKRARLATT</sequence>
<evidence type="ECO:0000313" key="2">
    <source>
        <dbReference type="EMBL" id="MFD1537916.1"/>
    </source>
</evidence>
<dbReference type="EMBL" id="JBHUCM010000012">
    <property type="protein sequence ID" value="MFD1537916.1"/>
    <property type="molecule type" value="Genomic_DNA"/>
</dbReference>